<feature type="domain" description="CXC" evidence="7">
    <location>
        <begin position="230"/>
        <end position="338"/>
    </location>
</feature>
<feature type="domain" description="SET" evidence="6">
    <location>
        <begin position="336"/>
        <end position="458"/>
    </location>
</feature>
<gene>
    <name evidence="8" type="primary">EZ</name>
    <name evidence="8" type="ORF">ECANGB1_64</name>
</gene>
<dbReference type="GO" id="GO:0003682">
    <property type="term" value="F:chromatin binding"/>
    <property type="evidence" value="ECO:0007669"/>
    <property type="project" value="TreeGrafter"/>
</dbReference>
<dbReference type="GO" id="GO:0046976">
    <property type="term" value="F:histone H3K27 methyltransferase activity"/>
    <property type="evidence" value="ECO:0007669"/>
    <property type="project" value="TreeGrafter"/>
</dbReference>
<protein>
    <submittedName>
        <fullName evidence="8">EZ</fullName>
    </submittedName>
</protein>
<keyword evidence="4" id="KW-0805">Transcription regulation</keyword>
<accession>A0A1Y1S8F3</accession>
<dbReference type="PANTHER" id="PTHR45747">
    <property type="entry name" value="HISTONE-LYSINE N-METHYLTRANSFERASE E(Z)"/>
    <property type="match status" value="1"/>
</dbReference>
<dbReference type="PROSITE" id="PS50280">
    <property type="entry name" value="SET"/>
    <property type="match status" value="1"/>
</dbReference>
<dbReference type="Proteomes" id="UP000192639">
    <property type="component" value="Unassembled WGS sequence"/>
</dbReference>
<dbReference type="GO" id="GO:0032259">
    <property type="term" value="P:methylation"/>
    <property type="evidence" value="ECO:0007669"/>
    <property type="project" value="UniProtKB-KW"/>
</dbReference>
<dbReference type="AlphaFoldDB" id="A0A1Y1S8F3"/>
<keyword evidence="5" id="KW-0804">Transcription</keyword>
<dbReference type="Pfam" id="PF00856">
    <property type="entry name" value="SET"/>
    <property type="match status" value="1"/>
</dbReference>
<evidence type="ECO:0000256" key="2">
    <source>
        <dbReference type="ARBA" id="ARBA00022679"/>
    </source>
</evidence>
<dbReference type="OrthoDB" id="308383at2759"/>
<reference evidence="8 9" key="1">
    <citation type="journal article" date="2017" name="Environ. Microbiol.">
        <title>Decay of the glycolytic pathway and adaptation to intranuclear parasitism within Enterocytozoonidae microsporidia.</title>
        <authorList>
            <person name="Wiredu Boakye D."/>
            <person name="Jaroenlak P."/>
            <person name="Prachumwat A."/>
            <person name="Williams T.A."/>
            <person name="Bateman K.S."/>
            <person name="Itsathitphaisarn O."/>
            <person name="Sritunyalucksana K."/>
            <person name="Paszkiewicz K.H."/>
            <person name="Moore K.A."/>
            <person name="Stentiford G.D."/>
            <person name="Williams B.A."/>
        </authorList>
    </citation>
    <scope>NUCLEOTIDE SEQUENCE [LARGE SCALE GENOMIC DNA]</scope>
    <source>
        <strain evidence="8 9">GB1</strain>
    </source>
</reference>
<evidence type="ECO:0000256" key="5">
    <source>
        <dbReference type="ARBA" id="ARBA00023163"/>
    </source>
</evidence>
<dbReference type="SMART" id="SM00317">
    <property type="entry name" value="SET"/>
    <property type="match status" value="1"/>
</dbReference>
<dbReference type="GO" id="GO:0031507">
    <property type="term" value="P:heterochromatin formation"/>
    <property type="evidence" value="ECO:0007669"/>
    <property type="project" value="TreeGrafter"/>
</dbReference>
<dbReference type="VEuPathDB" id="MicrosporidiaDB:ECANGB1_64"/>
<organism evidence="8 9">
    <name type="scientific">Enterospora canceri</name>
    <dbReference type="NCBI Taxonomy" id="1081671"/>
    <lineage>
        <taxon>Eukaryota</taxon>
        <taxon>Fungi</taxon>
        <taxon>Fungi incertae sedis</taxon>
        <taxon>Microsporidia</taxon>
        <taxon>Enterocytozoonidae</taxon>
        <taxon>Enterospora</taxon>
    </lineage>
</organism>
<evidence type="ECO:0000256" key="4">
    <source>
        <dbReference type="ARBA" id="ARBA00023015"/>
    </source>
</evidence>
<dbReference type="InterPro" id="IPR001214">
    <property type="entry name" value="SET_dom"/>
</dbReference>
<dbReference type="Gene3D" id="2.170.270.10">
    <property type="entry name" value="SET domain"/>
    <property type="match status" value="1"/>
</dbReference>
<comment type="caution">
    <text evidence="8">The sequence shown here is derived from an EMBL/GenBank/DDBJ whole genome shotgun (WGS) entry which is preliminary data.</text>
</comment>
<keyword evidence="1" id="KW-0489">Methyltransferase</keyword>
<dbReference type="InterPro" id="IPR045318">
    <property type="entry name" value="EZH1/2-like"/>
</dbReference>
<dbReference type="SUPFAM" id="SSF82199">
    <property type="entry name" value="SET domain"/>
    <property type="match status" value="1"/>
</dbReference>
<evidence type="ECO:0000313" key="8">
    <source>
        <dbReference type="EMBL" id="ORD94754.1"/>
    </source>
</evidence>
<keyword evidence="3" id="KW-0949">S-adenosyl-L-methionine</keyword>
<keyword evidence="9" id="KW-1185">Reference proteome</keyword>
<dbReference type="GO" id="GO:0005634">
    <property type="term" value="C:nucleus"/>
    <property type="evidence" value="ECO:0007669"/>
    <property type="project" value="TreeGrafter"/>
</dbReference>
<evidence type="ECO:0000259" key="7">
    <source>
        <dbReference type="PROSITE" id="PS51633"/>
    </source>
</evidence>
<dbReference type="EMBL" id="LWDP01000010">
    <property type="protein sequence ID" value="ORD94754.1"/>
    <property type="molecule type" value="Genomic_DNA"/>
</dbReference>
<evidence type="ECO:0000256" key="1">
    <source>
        <dbReference type="ARBA" id="ARBA00022603"/>
    </source>
</evidence>
<dbReference type="PANTHER" id="PTHR45747:SF4">
    <property type="entry name" value="HISTONE-LYSINE N-METHYLTRANSFERASE E(Z)"/>
    <property type="match status" value="1"/>
</dbReference>
<dbReference type="PROSITE" id="PS51633">
    <property type="entry name" value="CXC"/>
    <property type="match status" value="1"/>
</dbReference>
<dbReference type="InterPro" id="IPR046341">
    <property type="entry name" value="SET_dom_sf"/>
</dbReference>
<evidence type="ECO:0000256" key="3">
    <source>
        <dbReference type="ARBA" id="ARBA00022691"/>
    </source>
</evidence>
<keyword evidence="2" id="KW-0808">Transferase</keyword>
<evidence type="ECO:0000259" key="6">
    <source>
        <dbReference type="PROSITE" id="PS50280"/>
    </source>
</evidence>
<proteinExistence type="predicted"/>
<name>A0A1Y1S8F3_9MICR</name>
<sequence length="471" mass="54100">MDPTSELRTAYTKLELEYARTVARILRDNETNIERSDTKKMKYEIPGIRAILPYIQPDPRTNYLTTTKTNLFTKDDPILRFMPYIRTNKPTNISWYDGTVIGEQPLSMKDVANRAFIEECGGSDDAYRFLKLHKPKIDESNMKRLFCNTCLLFNCGIHHIQTGAILNPDEDEGCICFADSKEGQKETKGVSELFEEYSGSRVFRHLLCLSLKPCVTKRLIELLVPFTINCNEIKAKKLPIKTYEKMYKEIVFMEFFTPCKHAGSCTKKNCSCARNDILCEMSCFCTCCKNMKYCNCVGGCREDCICTVNQRFCDPAICSCCSGTEACGNSYTTEHKQSVVHSSAIHGFGLFCEEDVIKKNEFVMEHTGEIVSDKEAERRGNFYEMNNLSYLFNMANRGTDVMWSIDAFILGNKSRYINHSSDDANLRTTVKTLRGVTKIVFYAKRDIYKGEEFFFDYHFTEEAQRKHGMVD</sequence>
<dbReference type="InterPro" id="IPR026489">
    <property type="entry name" value="CXC_dom"/>
</dbReference>
<evidence type="ECO:0000313" key="9">
    <source>
        <dbReference type="Proteomes" id="UP000192639"/>
    </source>
</evidence>